<dbReference type="SMART" id="SM00091">
    <property type="entry name" value="PAS"/>
    <property type="match status" value="1"/>
</dbReference>
<dbReference type="SUPFAM" id="SSF47384">
    <property type="entry name" value="Homodimeric domain of signal transducing histidine kinase"/>
    <property type="match status" value="1"/>
</dbReference>
<keyword evidence="3 6" id="KW-0597">Phosphoprotein</keyword>
<accession>A0A9D1K4W4</accession>
<keyword evidence="4" id="KW-0808">Transferase</keyword>
<feature type="modified residue" description="4-aspartylphosphate" evidence="6">
    <location>
        <position position="55"/>
    </location>
</feature>
<dbReference type="FunFam" id="3.30.565.10:FF:000006">
    <property type="entry name" value="Sensor histidine kinase WalK"/>
    <property type="match status" value="1"/>
</dbReference>
<evidence type="ECO:0000313" key="11">
    <source>
        <dbReference type="EMBL" id="HIS82779.1"/>
    </source>
</evidence>
<evidence type="ECO:0000313" key="12">
    <source>
        <dbReference type="Proteomes" id="UP000824139"/>
    </source>
</evidence>
<evidence type="ECO:0000256" key="3">
    <source>
        <dbReference type="ARBA" id="ARBA00022553"/>
    </source>
</evidence>
<evidence type="ECO:0000256" key="2">
    <source>
        <dbReference type="ARBA" id="ARBA00012438"/>
    </source>
</evidence>
<dbReference type="Gene3D" id="1.10.287.130">
    <property type="match status" value="1"/>
</dbReference>
<dbReference type="EMBL" id="DVJO01000090">
    <property type="protein sequence ID" value="HIS82779.1"/>
    <property type="molecule type" value="Genomic_DNA"/>
</dbReference>
<keyword evidence="5" id="KW-0418">Kinase</keyword>
<dbReference type="InterPro" id="IPR004358">
    <property type="entry name" value="Sig_transdc_His_kin-like_C"/>
</dbReference>
<dbReference type="SUPFAM" id="SSF52172">
    <property type="entry name" value="CheY-like"/>
    <property type="match status" value="1"/>
</dbReference>
<dbReference type="PROSITE" id="PS50109">
    <property type="entry name" value="HIS_KIN"/>
    <property type="match status" value="1"/>
</dbReference>
<dbReference type="Gene3D" id="3.40.50.2300">
    <property type="match status" value="1"/>
</dbReference>
<dbReference type="InterPro" id="IPR005467">
    <property type="entry name" value="His_kinase_dom"/>
</dbReference>
<comment type="catalytic activity">
    <reaction evidence="1">
        <text>ATP + protein L-histidine = ADP + protein N-phospho-L-histidine.</text>
        <dbReference type="EC" id="2.7.13.3"/>
    </reaction>
</comment>
<dbReference type="Gene3D" id="3.30.565.10">
    <property type="entry name" value="Histidine kinase-like ATPase, C-terminal domain"/>
    <property type="match status" value="1"/>
</dbReference>
<dbReference type="GO" id="GO:0009927">
    <property type="term" value="F:histidine phosphotransfer kinase activity"/>
    <property type="evidence" value="ECO:0007669"/>
    <property type="project" value="TreeGrafter"/>
</dbReference>
<dbReference type="Pfam" id="PF02518">
    <property type="entry name" value="HATPase_c"/>
    <property type="match status" value="1"/>
</dbReference>
<organism evidence="11 12">
    <name type="scientific">Candidatus Scatenecus faecavium</name>
    <dbReference type="NCBI Taxonomy" id="2840915"/>
    <lineage>
        <taxon>Bacteria</taxon>
        <taxon>Candidatus Scatenecus</taxon>
    </lineage>
</organism>
<evidence type="ECO:0000259" key="8">
    <source>
        <dbReference type="PROSITE" id="PS50109"/>
    </source>
</evidence>
<comment type="caution">
    <text evidence="11">The sequence shown here is derived from an EMBL/GenBank/DDBJ whole genome shotgun (WGS) entry which is preliminary data.</text>
</comment>
<evidence type="ECO:0000256" key="5">
    <source>
        <dbReference type="ARBA" id="ARBA00022777"/>
    </source>
</evidence>
<dbReference type="SMART" id="SM00448">
    <property type="entry name" value="REC"/>
    <property type="match status" value="1"/>
</dbReference>
<evidence type="ECO:0000256" key="6">
    <source>
        <dbReference type="PROSITE-ProRule" id="PRU00169"/>
    </source>
</evidence>
<feature type="domain" description="PAS" evidence="10">
    <location>
        <begin position="165"/>
        <end position="207"/>
    </location>
</feature>
<sequence length="528" mass="58931">MIKGKIVVVDDEKMVTSAFKTLFAVEGIKGGEFFNSPIEALEYIKNEAPDLIISDFLMPEMNGLEFLREAKKLYPETSMILLTGYADKENAIKAINEIGLYKYIEKPWDNDDLIMNIRNGIERSHLLSDLREKIKELEEAKLQLEIYSTDLEKLVAERTHDLSQANQKLSGIISHCADGIIILNNDGKIEQINPACENMTGLTEAALCAKPFNHIVKGCKVDMISDDGGLFGLNSDNSDILLKDCYVLNSLSGAHTPVEINFAAISSDDNVLPEKYVGVIRNVSAQKETERLRDDFIATLTHDLRTPLLAAIQTLKFFLDGSLGELEDKQKVLLSTMLQSNEDLLGLVNALLEVYRFDSGKLELCKTVFSPKSLVEQCVEELLPLAEKKNIRLEFECDFDEKLEINADKGELKRVITNLCGNAVNYTNKDGNIKVILKAQSGDLIFSVEDNGNGIPQADIPHLFMRFSQGTSRKRSTGTGLGLYLSRQIIEAHGGKIWVESKLNKGSEFTFLLTNVVKENEERRVVNG</sequence>
<reference evidence="11" key="2">
    <citation type="journal article" date="2021" name="PeerJ">
        <title>Extensive microbial diversity within the chicken gut microbiome revealed by metagenomics and culture.</title>
        <authorList>
            <person name="Gilroy R."/>
            <person name="Ravi A."/>
            <person name="Getino M."/>
            <person name="Pursley I."/>
            <person name="Horton D.L."/>
            <person name="Alikhan N.F."/>
            <person name="Baker D."/>
            <person name="Gharbi K."/>
            <person name="Hall N."/>
            <person name="Watson M."/>
            <person name="Adriaenssens E.M."/>
            <person name="Foster-Nyarko E."/>
            <person name="Jarju S."/>
            <person name="Secka A."/>
            <person name="Antonio M."/>
            <person name="Oren A."/>
            <person name="Chaudhuri R.R."/>
            <person name="La Ragione R."/>
            <person name="Hildebrand F."/>
            <person name="Pallen M.J."/>
        </authorList>
    </citation>
    <scope>NUCLEOTIDE SEQUENCE</scope>
    <source>
        <strain evidence="11">CHK152-2994</strain>
    </source>
</reference>
<dbReference type="SMART" id="SM00388">
    <property type="entry name" value="HisKA"/>
    <property type="match status" value="1"/>
</dbReference>
<protein>
    <recommendedName>
        <fullName evidence="2">histidine kinase</fullName>
        <ecNumber evidence="2">2.7.13.3</ecNumber>
    </recommendedName>
</protein>
<dbReference type="PANTHER" id="PTHR43047:SF72">
    <property type="entry name" value="OSMOSENSING HISTIDINE PROTEIN KINASE SLN1"/>
    <property type="match status" value="1"/>
</dbReference>
<dbReference type="GO" id="GO:0000155">
    <property type="term" value="F:phosphorelay sensor kinase activity"/>
    <property type="evidence" value="ECO:0007669"/>
    <property type="project" value="InterPro"/>
</dbReference>
<evidence type="ECO:0000259" key="9">
    <source>
        <dbReference type="PROSITE" id="PS50110"/>
    </source>
</evidence>
<dbReference type="InterPro" id="IPR003594">
    <property type="entry name" value="HATPase_dom"/>
</dbReference>
<dbReference type="CDD" id="cd00075">
    <property type="entry name" value="HATPase"/>
    <property type="match status" value="1"/>
</dbReference>
<name>A0A9D1K4W4_9BACT</name>
<dbReference type="Pfam" id="PF00072">
    <property type="entry name" value="Response_reg"/>
    <property type="match status" value="1"/>
</dbReference>
<dbReference type="PANTHER" id="PTHR43047">
    <property type="entry name" value="TWO-COMPONENT HISTIDINE PROTEIN KINASE"/>
    <property type="match status" value="1"/>
</dbReference>
<dbReference type="Pfam" id="PF00512">
    <property type="entry name" value="HisKA"/>
    <property type="match status" value="1"/>
</dbReference>
<reference evidence="11" key="1">
    <citation type="submission" date="2020-10" db="EMBL/GenBank/DDBJ databases">
        <authorList>
            <person name="Gilroy R."/>
        </authorList>
    </citation>
    <scope>NUCLEOTIDE SEQUENCE</scope>
    <source>
        <strain evidence="11">CHK152-2994</strain>
    </source>
</reference>
<dbReference type="PRINTS" id="PR00344">
    <property type="entry name" value="BCTRLSENSOR"/>
</dbReference>
<dbReference type="SMART" id="SM00387">
    <property type="entry name" value="HATPase_c"/>
    <property type="match status" value="1"/>
</dbReference>
<dbReference type="InterPro" id="IPR036097">
    <property type="entry name" value="HisK_dim/P_sf"/>
</dbReference>
<dbReference type="AlphaFoldDB" id="A0A9D1K4W4"/>
<dbReference type="InterPro" id="IPR000014">
    <property type="entry name" value="PAS"/>
</dbReference>
<dbReference type="Gene3D" id="3.30.450.20">
    <property type="entry name" value="PAS domain"/>
    <property type="match status" value="1"/>
</dbReference>
<feature type="coiled-coil region" evidence="7">
    <location>
        <begin position="123"/>
        <end position="157"/>
    </location>
</feature>
<proteinExistence type="predicted"/>
<dbReference type="InterPro" id="IPR036890">
    <property type="entry name" value="HATPase_C_sf"/>
</dbReference>
<keyword evidence="7" id="KW-0175">Coiled coil</keyword>
<dbReference type="GO" id="GO:0005886">
    <property type="term" value="C:plasma membrane"/>
    <property type="evidence" value="ECO:0007669"/>
    <property type="project" value="TreeGrafter"/>
</dbReference>
<dbReference type="CDD" id="cd00130">
    <property type="entry name" value="PAS"/>
    <property type="match status" value="1"/>
</dbReference>
<evidence type="ECO:0000259" key="10">
    <source>
        <dbReference type="PROSITE" id="PS50112"/>
    </source>
</evidence>
<dbReference type="InterPro" id="IPR003661">
    <property type="entry name" value="HisK_dim/P_dom"/>
</dbReference>
<dbReference type="InterPro" id="IPR035965">
    <property type="entry name" value="PAS-like_dom_sf"/>
</dbReference>
<dbReference type="CDD" id="cd00082">
    <property type="entry name" value="HisKA"/>
    <property type="match status" value="1"/>
</dbReference>
<evidence type="ECO:0000256" key="7">
    <source>
        <dbReference type="SAM" id="Coils"/>
    </source>
</evidence>
<dbReference type="Proteomes" id="UP000824139">
    <property type="component" value="Unassembled WGS sequence"/>
</dbReference>
<evidence type="ECO:0000256" key="1">
    <source>
        <dbReference type="ARBA" id="ARBA00000085"/>
    </source>
</evidence>
<gene>
    <name evidence="11" type="ORF">IAD41_04150</name>
</gene>
<dbReference type="InterPro" id="IPR011006">
    <property type="entry name" value="CheY-like_superfamily"/>
</dbReference>
<dbReference type="CDD" id="cd17569">
    <property type="entry name" value="REC_HupR-like"/>
    <property type="match status" value="1"/>
</dbReference>
<dbReference type="InterPro" id="IPR001789">
    <property type="entry name" value="Sig_transdc_resp-reg_receiver"/>
</dbReference>
<dbReference type="NCBIfam" id="TIGR00229">
    <property type="entry name" value="sensory_box"/>
    <property type="match status" value="1"/>
</dbReference>
<dbReference type="EC" id="2.7.13.3" evidence="2"/>
<dbReference type="SUPFAM" id="SSF55785">
    <property type="entry name" value="PYP-like sensor domain (PAS domain)"/>
    <property type="match status" value="1"/>
</dbReference>
<dbReference type="Pfam" id="PF13188">
    <property type="entry name" value="PAS_8"/>
    <property type="match status" value="1"/>
</dbReference>
<feature type="domain" description="Response regulatory" evidence="9">
    <location>
        <begin position="5"/>
        <end position="121"/>
    </location>
</feature>
<dbReference type="PROSITE" id="PS50110">
    <property type="entry name" value="RESPONSE_REGULATORY"/>
    <property type="match status" value="1"/>
</dbReference>
<dbReference type="SUPFAM" id="SSF55874">
    <property type="entry name" value="ATPase domain of HSP90 chaperone/DNA topoisomerase II/histidine kinase"/>
    <property type="match status" value="1"/>
</dbReference>
<feature type="domain" description="Histidine kinase" evidence="8">
    <location>
        <begin position="299"/>
        <end position="517"/>
    </location>
</feature>
<dbReference type="PROSITE" id="PS50112">
    <property type="entry name" value="PAS"/>
    <property type="match status" value="1"/>
</dbReference>
<evidence type="ECO:0000256" key="4">
    <source>
        <dbReference type="ARBA" id="ARBA00022679"/>
    </source>
</evidence>